<dbReference type="Pfam" id="PF01451">
    <property type="entry name" value="LMWPc"/>
    <property type="match status" value="1"/>
</dbReference>
<dbReference type="GO" id="GO:0046685">
    <property type="term" value="P:response to arsenic-containing substance"/>
    <property type="evidence" value="ECO:0007669"/>
    <property type="project" value="UniProtKB-KW"/>
</dbReference>
<gene>
    <name evidence="3" type="primary">arsC_1</name>
    <name evidence="3" type="ORF">McpAg1_07710</name>
</gene>
<keyword evidence="1" id="KW-0059">Arsenical resistance</keyword>
<dbReference type="CDD" id="cd16345">
    <property type="entry name" value="LMWP_ArsC"/>
    <property type="match status" value="1"/>
</dbReference>
<evidence type="ECO:0000256" key="1">
    <source>
        <dbReference type="ARBA" id="ARBA00022849"/>
    </source>
</evidence>
<dbReference type="SMART" id="SM00226">
    <property type="entry name" value="LMWPc"/>
    <property type="match status" value="1"/>
</dbReference>
<reference evidence="3" key="1">
    <citation type="submission" date="2023-06" db="EMBL/GenBank/DDBJ databases">
        <title>Genome sequence of Methancorpusculaceae sp. Ag1.</title>
        <authorList>
            <person name="Protasov E."/>
            <person name="Platt K."/>
            <person name="Poehlein A."/>
            <person name="Daniel R."/>
            <person name="Brune A."/>
        </authorList>
    </citation>
    <scope>NUCLEOTIDE SEQUENCE</scope>
    <source>
        <strain evidence="3">Ag1</strain>
    </source>
</reference>
<dbReference type="EC" id="1.20.4.4" evidence="3"/>
<proteinExistence type="predicted"/>
<sequence length="127" mass="13895">MKKIAFVCVHNSCRSQIAEALCRTYAGDMFDAYSAGTNPAPAVNPTALRLMKTFYGIDMTKQTPKTLDSLPKIDVLVTMGCEISCPLVPCSQKISWQIPDPCGKSDEEFLVVIRTIHDHVCGLSGEL</sequence>
<evidence type="ECO:0000313" key="4">
    <source>
        <dbReference type="Proteomes" id="UP001273136"/>
    </source>
</evidence>
<evidence type="ECO:0000313" key="3">
    <source>
        <dbReference type="EMBL" id="MDV0441571.1"/>
    </source>
</evidence>
<dbReference type="RefSeq" id="WP_338093969.1">
    <property type="nucleotide sequence ID" value="NZ_JAWDKA010000003.1"/>
</dbReference>
<feature type="domain" description="Phosphotyrosine protein phosphatase I" evidence="2">
    <location>
        <begin position="2"/>
        <end position="126"/>
    </location>
</feature>
<dbReference type="Proteomes" id="UP001273136">
    <property type="component" value="Unassembled WGS sequence"/>
</dbReference>
<dbReference type="InterPro" id="IPR036196">
    <property type="entry name" value="Ptyr_pPase_sf"/>
</dbReference>
<name>A0AAE4MCE7_9EURY</name>
<dbReference type="Gene3D" id="3.40.50.2300">
    <property type="match status" value="1"/>
</dbReference>
<dbReference type="SUPFAM" id="SSF52788">
    <property type="entry name" value="Phosphotyrosine protein phosphatases I"/>
    <property type="match status" value="1"/>
</dbReference>
<dbReference type="EMBL" id="JAWDKA010000003">
    <property type="protein sequence ID" value="MDV0441571.1"/>
    <property type="molecule type" value="Genomic_DNA"/>
</dbReference>
<dbReference type="PANTHER" id="PTHR43428">
    <property type="entry name" value="ARSENATE REDUCTASE"/>
    <property type="match status" value="1"/>
</dbReference>
<dbReference type="InterPro" id="IPR023485">
    <property type="entry name" value="Ptyr_pPase"/>
</dbReference>
<dbReference type="PANTHER" id="PTHR43428:SF1">
    <property type="entry name" value="ARSENATE REDUCTASE"/>
    <property type="match status" value="1"/>
</dbReference>
<organism evidence="3 4">
    <name type="scientific">Methanorbis furvi</name>
    <dbReference type="NCBI Taxonomy" id="3028299"/>
    <lineage>
        <taxon>Archaea</taxon>
        <taxon>Methanobacteriati</taxon>
        <taxon>Methanobacteriota</taxon>
        <taxon>Stenosarchaea group</taxon>
        <taxon>Methanomicrobia</taxon>
        <taxon>Methanomicrobiales</taxon>
        <taxon>Methanocorpusculaceae</taxon>
        <taxon>Methanorbis</taxon>
    </lineage>
</organism>
<dbReference type="AlphaFoldDB" id="A0AAE4MCE7"/>
<accession>A0AAE4MCE7</accession>
<protein>
    <submittedName>
        <fullName evidence="3">Arsenate reductase</fullName>
        <ecNumber evidence="3">1.20.4.4</ecNumber>
    </submittedName>
</protein>
<comment type="caution">
    <text evidence="3">The sequence shown here is derived from an EMBL/GenBank/DDBJ whole genome shotgun (WGS) entry which is preliminary data.</text>
</comment>
<keyword evidence="4" id="KW-1185">Reference proteome</keyword>
<evidence type="ECO:0000259" key="2">
    <source>
        <dbReference type="SMART" id="SM00226"/>
    </source>
</evidence>
<keyword evidence="3" id="KW-0560">Oxidoreductase</keyword>
<dbReference type="GO" id="GO:0030612">
    <property type="term" value="F:arsenate reductase (thioredoxin) activity"/>
    <property type="evidence" value="ECO:0007669"/>
    <property type="project" value="UniProtKB-EC"/>
</dbReference>